<accession>A0A9X2AAP1</accession>
<name>A0A9X2AAP1_9BACL</name>
<dbReference type="EMBL" id="JALBUF010000001">
    <property type="protein sequence ID" value="MCI0181809.1"/>
    <property type="molecule type" value="Genomic_DNA"/>
</dbReference>
<protein>
    <submittedName>
        <fullName evidence="3">Anthranilate synthase component 1</fullName>
        <ecNumber evidence="3">4.1.3.27</ecNumber>
    </submittedName>
</protein>
<dbReference type="EC" id="4.1.3.27" evidence="3"/>
<dbReference type="InterPro" id="IPR005801">
    <property type="entry name" value="ADC_synthase"/>
</dbReference>
<dbReference type="InterPro" id="IPR015890">
    <property type="entry name" value="Chorismate_C"/>
</dbReference>
<keyword evidence="3" id="KW-0456">Lyase</keyword>
<proteinExistence type="predicted"/>
<dbReference type="GO" id="GO:0004049">
    <property type="term" value="F:anthranilate synthase activity"/>
    <property type="evidence" value="ECO:0007669"/>
    <property type="project" value="UniProtKB-EC"/>
</dbReference>
<dbReference type="SUPFAM" id="SSF56322">
    <property type="entry name" value="ADC synthase"/>
    <property type="match status" value="1"/>
</dbReference>
<gene>
    <name evidence="3" type="primary">trpE</name>
    <name evidence="3" type="ORF">MM817_00046</name>
</gene>
<dbReference type="RefSeq" id="WP_241711443.1">
    <property type="nucleotide sequence ID" value="NZ_JALBUF010000001.1"/>
</dbReference>
<dbReference type="Pfam" id="PF04715">
    <property type="entry name" value="Anth_synt_I_N"/>
    <property type="match status" value="1"/>
</dbReference>
<evidence type="ECO:0000259" key="1">
    <source>
        <dbReference type="Pfam" id="PF00425"/>
    </source>
</evidence>
<dbReference type="PANTHER" id="PTHR11236:SF9">
    <property type="entry name" value="ANTHRANILATE SYNTHASE COMPONENT 1"/>
    <property type="match status" value="1"/>
</dbReference>
<dbReference type="InterPro" id="IPR006805">
    <property type="entry name" value="Anth_synth_I_N"/>
</dbReference>
<dbReference type="Gene3D" id="3.60.120.10">
    <property type="entry name" value="Anthranilate synthase"/>
    <property type="match status" value="1"/>
</dbReference>
<reference evidence="3" key="1">
    <citation type="submission" date="2022-03" db="EMBL/GenBank/DDBJ databases">
        <title>Draft Genome Sequence of Firmicute Strain S0AB, a Heterotrophic Iron/Sulfur-Oxidizing Extreme Acidophile.</title>
        <authorList>
            <person name="Vergara E."/>
            <person name="Pakostova E."/>
            <person name="Johnson D.B."/>
            <person name="Holmes D.S."/>
        </authorList>
    </citation>
    <scope>NUCLEOTIDE SEQUENCE</scope>
    <source>
        <strain evidence="3">S0AB</strain>
    </source>
</reference>
<feature type="domain" description="Chorismate-utilising enzyme C-terminal" evidence="1">
    <location>
        <begin position="214"/>
        <end position="467"/>
    </location>
</feature>
<sequence>MTTHVDEELRVRTTRYELKTQAEAFAFFVAFVREYGEDQAFLLDSVTDANKSYCSSMIGLFPMIAVKGKGNQLSLSGHKSVVERLHMDSSQTICGDLSTRLDEILHSFAVEVQLPAYAFGYLGFFGYDAIRYFEKIPVSTHDDREIDDFHLQIHRIVMHITPEMTVVYVHDIDGVDGPLIEDVERIMETARTQPLFFRGYDQTKLTSHEDVSLEVYRQRVERIKEYVRAGDVFQCVISKRLRVMGDVDTLEVYGRLRKMNPSPYMFYAHYGSYLIFGASPEMQLRIEGKDVQMRPIAGTSKGKGSTPEENQRLIDDLQHDPKERAEHVMLVDLCRNDIGRIAVPGTVQVEQLLEIEEYSHVYHLVSRVSAKILDGISPFDVFLSTFPAGTLSGAPKVRAMEIIDELEDVHRGPYGGIIGMFDVLGNVDTAIIIRTVVYQDNVCYLQAGAGIVADSDADQEWKECDHKLGALRATIY</sequence>
<dbReference type="PANTHER" id="PTHR11236">
    <property type="entry name" value="AMINOBENZOATE/ANTHRANILATE SYNTHASE"/>
    <property type="match status" value="1"/>
</dbReference>
<organism evidence="3 4">
    <name type="scientific">Sulfoacidibacillus ferrooxidans</name>
    <dbReference type="NCBI Taxonomy" id="2005001"/>
    <lineage>
        <taxon>Bacteria</taxon>
        <taxon>Bacillati</taxon>
        <taxon>Bacillota</taxon>
        <taxon>Bacilli</taxon>
        <taxon>Bacillales</taxon>
        <taxon>Alicyclobacillaceae</taxon>
        <taxon>Sulfoacidibacillus</taxon>
    </lineage>
</organism>
<evidence type="ECO:0000313" key="3">
    <source>
        <dbReference type="EMBL" id="MCI0181809.1"/>
    </source>
</evidence>
<keyword evidence="4" id="KW-1185">Reference proteome</keyword>
<dbReference type="PRINTS" id="PR00095">
    <property type="entry name" value="ANTSNTHASEI"/>
</dbReference>
<dbReference type="Proteomes" id="UP001139263">
    <property type="component" value="Unassembled WGS sequence"/>
</dbReference>
<comment type="caution">
    <text evidence="3">The sequence shown here is derived from an EMBL/GenBank/DDBJ whole genome shotgun (WGS) entry which is preliminary data.</text>
</comment>
<evidence type="ECO:0000313" key="4">
    <source>
        <dbReference type="Proteomes" id="UP001139263"/>
    </source>
</evidence>
<dbReference type="AlphaFoldDB" id="A0A9X2AAP1"/>
<dbReference type="Pfam" id="PF00425">
    <property type="entry name" value="Chorismate_bind"/>
    <property type="match status" value="1"/>
</dbReference>
<dbReference type="GO" id="GO:0000162">
    <property type="term" value="P:L-tryptophan biosynthetic process"/>
    <property type="evidence" value="ECO:0007669"/>
    <property type="project" value="TreeGrafter"/>
</dbReference>
<feature type="domain" description="Anthranilate synthase component I N-terminal" evidence="2">
    <location>
        <begin position="31"/>
        <end position="154"/>
    </location>
</feature>
<dbReference type="InterPro" id="IPR019999">
    <property type="entry name" value="Anth_synth_I-like"/>
</dbReference>
<evidence type="ECO:0000259" key="2">
    <source>
        <dbReference type="Pfam" id="PF04715"/>
    </source>
</evidence>